<dbReference type="InterPro" id="IPR003346">
    <property type="entry name" value="Transposase_20"/>
</dbReference>
<dbReference type="PANTHER" id="PTHR33055">
    <property type="entry name" value="TRANSPOSASE FOR INSERTION SEQUENCE ELEMENT IS1111A"/>
    <property type="match status" value="1"/>
</dbReference>
<evidence type="ECO:0000259" key="1">
    <source>
        <dbReference type="Pfam" id="PF01548"/>
    </source>
</evidence>
<dbReference type="AlphaFoldDB" id="A0A7X0VSU1"/>
<dbReference type="Pfam" id="PF01548">
    <property type="entry name" value="DEDD_Tnp_IS110"/>
    <property type="match status" value="1"/>
</dbReference>
<dbReference type="RefSeq" id="WP_185165757.1">
    <property type="nucleotide sequence ID" value="NZ_JACKWY010000023.1"/>
</dbReference>
<feature type="domain" description="Transposase IS110-like N-terminal" evidence="1">
    <location>
        <begin position="4"/>
        <end position="160"/>
    </location>
</feature>
<dbReference type="GO" id="GO:0003677">
    <property type="term" value="F:DNA binding"/>
    <property type="evidence" value="ECO:0007669"/>
    <property type="project" value="InterPro"/>
</dbReference>
<comment type="caution">
    <text evidence="3">The sequence shown here is derived from an EMBL/GenBank/DDBJ whole genome shotgun (WGS) entry which is preliminary data.</text>
</comment>
<dbReference type="Pfam" id="PF02371">
    <property type="entry name" value="Transposase_20"/>
    <property type="match status" value="1"/>
</dbReference>
<protein>
    <submittedName>
        <fullName evidence="3">IS110 family transposase</fullName>
    </submittedName>
</protein>
<organism evidence="3 4">
    <name type="scientific">Clostridium gasigenes</name>
    <dbReference type="NCBI Taxonomy" id="94869"/>
    <lineage>
        <taxon>Bacteria</taxon>
        <taxon>Bacillati</taxon>
        <taxon>Bacillota</taxon>
        <taxon>Clostridia</taxon>
        <taxon>Eubacteriales</taxon>
        <taxon>Clostridiaceae</taxon>
        <taxon>Clostridium</taxon>
    </lineage>
</organism>
<dbReference type="InterPro" id="IPR043129">
    <property type="entry name" value="ATPase_NBD"/>
</dbReference>
<dbReference type="EMBL" id="JACKWY010000023">
    <property type="protein sequence ID" value="MBB6716822.1"/>
    <property type="molecule type" value="Genomic_DNA"/>
</dbReference>
<dbReference type="GO" id="GO:0004803">
    <property type="term" value="F:transposase activity"/>
    <property type="evidence" value="ECO:0007669"/>
    <property type="project" value="InterPro"/>
</dbReference>
<dbReference type="SUPFAM" id="SSF53067">
    <property type="entry name" value="Actin-like ATPase domain"/>
    <property type="match status" value="1"/>
</dbReference>
<name>A0A7X0VSU1_9CLOT</name>
<evidence type="ECO:0000313" key="4">
    <source>
        <dbReference type="Proteomes" id="UP000585258"/>
    </source>
</evidence>
<sequence length="390" mass="44002">MFIVGIDIGKNNHEATIINEKGDIIGKSIKFTNSHSGANKLIDTIKKSIGDTSVSFGLEATGHYWLSLYSFLLEKGYTINVINPIQSDSFRNLYIRQTKNDTKDSFIIAEVIRFGRFTTTQLADEKLLSLRQLCRFRLALVTSISELKCRIITILDQVFPEYQKLFSDTWGVSSKKLLENYQTPEELIDISTEDLANFLREHSRGQLGISKAEKIKDAAENSFGIKIAHDAFKFQLKQLIEQVVFIENQIKDLDEQIEFYYSQFECHLTSIPGIGTVTAAIILSEVGDITRFKSSASLVAYAGIDPTVKQSGQFNSTNNRMSKRGSPYLRRALFLSASTCTLHEGVLNNYYIKKRSEGKHHLTAVGAVAHKLTHIVYAIMRDNKDYVPMS</sequence>
<feature type="domain" description="Transposase IS116/IS110/IS902 C-terminal" evidence="2">
    <location>
        <begin position="268"/>
        <end position="351"/>
    </location>
</feature>
<dbReference type="GO" id="GO:0006313">
    <property type="term" value="P:DNA transposition"/>
    <property type="evidence" value="ECO:0007669"/>
    <property type="project" value="InterPro"/>
</dbReference>
<evidence type="ECO:0000259" key="2">
    <source>
        <dbReference type="Pfam" id="PF02371"/>
    </source>
</evidence>
<dbReference type="InterPro" id="IPR047650">
    <property type="entry name" value="Transpos_IS110"/>
</dbReference>
<evidence type="ECO:0000313" key="3">
    <source>
        <dbReference type="EMBL" id="MBB6716822.1"/>
    </source>
</evidence>
<dbReference type="PANTHER" id="PTHR33055:SF15">
    <property type="entry name" value="TRANSPOSASE-RELATED"/>
    <property type="match status" value="1"/>
</dbReference>
<dbReference type="NCBIfam" id="NF033542">
    <property type="entry name" value="transpos_IS110"/>
    <property type="match status" value="1"/>
</dbReference>
<reference evidence="3 4" key="1">
    <citation type="submission" date="2020-08" db="EMBL/GenBank/DDBJ databases">
        <title>Clostridia isolated from Swiss meat.</title>
        <authorList>
            <person name="Wambui J."/>
            <person name="Stevens M.J.A."/>
            <person name="Stephan R."/>
        </authorList>
    </citation>
    <scope>NUCLEOTIDE SEQUENCE [LARGE SCALE GENOMIC DNA]</scope>
    <source>
        <strain evidence="3 4">CM001</strain>
    </source>
</reference>
<accession>A0A7X0VSU1</accession>
<dbReference type="InterPro" id="IPR002525">
    <property type="entry name" value="Transp_IS110-like_N"/>
</dbReference>
<gene>
    <name evidence="3" type="ORF">H7E68_19255</name>
</gene>
<proteinExistence type="predicted"/>
<dbReference type="Proteomes" id="UP000585258">
    <property type="component" value="Unassembled WGS sequence"/>
</dbReference>